<keyword evidence="5" id="KW-1185">Reference proteome</keyword>
<accession>A0ABD5E6W8</accession>
<sequence>MRLRTVFAATALAATAVLGGASLASANEGPSFVAGEAEYTHVDVNADYLNIGGPYGITKGHLDGSYTNGELGFVAAG</sequence>
<name>A0ABD5E6W8_9ACTN</name>
<gene>
    <name evidence="3" type="ORF">RM574_13625</name>
    <name evidence="2" type="ORF">RM698_04160</name>
</gene>
<feature type="signal peptide" evidence="1">
    <location>
        <begin position="1"/>
        <end position="26"/>
    </location>
</feature>
<dbReference type="AlphaFoldDB" id="A0ABD5E6W8"/>
<evidence type="ECO:0008006" key="6">
    <source>
        <dbReference type="Google" id="ProtNLM"/>
    </source>
</evidence>
<dbReference type="RefSeq" id="WP_007821012.1">
    <property type="nucleotide sequence ID" value="NZ_JAVRER010000017.1"/>
</dbReference>
<evidence type="ECO:0000256" key="1">
    <source>
        <dbReference type="SAM" id="SignalP"/>
    </source>
</evidence>
<comment type="caution">
    <text evidence="3">The sequence shown here is derived from an EMBL/GenBank/DDBJ whole genome shotgun (WGS) entry which is preliminary data.</text>
</comment>
<feature type="chain" id="PRO_5044726146" description="Porin family protein" evidence="1">
    <location>
        <begin position="27"/>
        <end position="77"/>
    </location>
</feature>
<evidence type="ECO:0000313" key="4">
    <source>
        <dbReference type="Proteomes" id="UP001183607"/>
    </source>
</evidence>
<evidence type="ECO:0000313" key="3">
    <source>
        <dbReference type="EMBL" id="MDT0416527.1"/>
    </source>
</evidence>
<dbReference type="Proteomes" id="UP001183610">
    <property type="component" value="Unassembled WGS sequence"/>
</dbReference>
<evidence type="ECO:0000313" key="5">
    <source>
        <dbReference type="Proteomes" id="UP001183610"/>
    </source>
</evidence>
<dbReference type="EMBL" id="JAVRET010000006">
    <property type="protein sequence ID" value="MDT0408247.1"/>
    <property type="molecule type" value="Genomic_DNA"/>
</dbReference>
<organism evidence="3 4">
    <name type="scientific">Streptomyces evansiae</name>
    <dbReference type="NCBI Taxonomy" id="3075535"/>
    <lineage>
        <taxon>Bacteria</taxon>
        <taxon>Bacillati</taxon>
        <taxon>Actinomycetota</taxon>
        <taxon>Actinomycetes</taxon>
        <taxon>Kitasatosporales</taxon>
        <taxon>Streptomycetaceae</taxon>
        <taxon>Streptomyces</taxon>
    </lineage>
</organism>
<reference evidence="4 5" key="1">
    <citation type="submission" date="2023-07" db="EMBL/GenBank/DDBJ databases">
        <title>30 novel species of actinomycetes from the DSMZ collection.</title>
        <authorList>
            <person name="Nouioui I."/>
        </authorList>
    </citation>
    <scope>NUCLEOTIDE SEQUENCE [LARGE SCALE GENOMIC DNA]</scope>
    <source>
        <strain evidence="2 5">DSM 41979</strain>
        <strain evidence="4">DSM 41982</strain>
    </source>
</reference>
<proteinExistence type="predicted"/>
<dbReference type="Proteomes" id="UP001183607">
    <property type="component" value="Unassembled WGS sequence"/>
</dbReference>
<dbReference type="EMBL" id="JAVRER010000017">
    <property type="protein sequence ID" value="MDT0416527.1"/>
    <property type="molecule type" value="Genomic_DNA"/>
</dbReference>
<keyword evidence="1" id="KW-0732">Signal</keyword>
<evidence type="ECO:0000313" key="2">
    <source>
        <dbReference type="EMBL" id="MDT0408247.1"/>
    </source>
</evidence>
<protein>
    <recommendedName>
        <fullName evidence="6">Porin family protein</fullName>
    </recommendedName>
</protein>
<reference evidence="3" key="2">
    <citation type="submission" date="2024-03" db="EMBL/GenBank/DDBJ databases">
        <title>30 novel species of actinomycetes from the DSMZ collection.</title>
        <authorList>
            <person name="Nouioui I."/>
        </authorList>
    </citation>
    <scope>NUCLEOTIDE SEQUENCE</scope>
    <source>
        <strain evidence="3">DSM 41982</strain>
    </source>
</reference>